<evidence type="ECO:0000256" key="1">
    <source>
        <dbReference type="ARBA" id="ARBA00006479"/>
    </source>
</evidence>
<dbReference type="Gene3D" id="1.10.10.10">
    <property type="entry name" value="Winged helix-like DNA-binding domain superfamily/Winged helix DNA-binding domain"/>
    <property type="match status" value="1"/>
</dbReference>
<dbReference type="Proteomes" id="UP000282423">
    <property type="component" value="Unassembled WGS sequence"/>
</dbReference>
<protein>
    <submittedName>
        <fullName evidence="2">ROK family transcriptional regulator</fullName>
    </submittedName>
</protein>
<dbReference type="EMBL" id="RBWS01000001">
    <property type="protein sequence ID" value="RKO73407.1"/>
    <property type="molecule type" value="Genomic_DNA"/>
</dbReference>
<proteinExistence type="inferred from homology"/>
<dbReference type="OrthoDB" id="9810372at2"/>
<dbReference type="InterPro" id="IPR000600">
    <property type="entry name" value="ROK"/>
</dbReference>
<dbReference type="InterPro" id="IPR049874">
    <property type="entry name" value="ROK_cs"/>
</dbReference>
<reference evidence="2 3" key="1">
    <citation type="submission" date="2018-10" db="EMBL/GenBank/DDBJ databases">
        <title>Sphingobacterium sp. M05W1-28.</title>
        <authorList>
            <person name="Cai H."/>
        </authorList>
    </citation>
    <scope>NUCLEOTIDE SEQUENCE [LARGE SCALE GENOMIC DNA]</scope>
    <source>
        <strain evidence="2 3">M05W1-28</strain>
    </source>
</reference>
<dbReference type="SUPFAM" id="SSF53067">
    <property type="entry name" value="Actin-like ATPase domain"/>
    <property type="match status" value="2"/>
</dbReference>
<organism evidence="2 3">
    <name type="scientific">Sphingobacterium puteale</name>
    <dbReference type="NCBI Taxonomy" id="2420510"/>
    <lineage>
        <taxon>Bacteria</taxon>
        <taxon>Pseudomonadati</taxon>
        <taxon>Bacteroidota</taxon>
        <taxon>Sphingobacteriia</taxon>
        <taxon>Sphingobacteriales</taxon>
        <taxon>Sphingobacteriaceae</taxon>
        <taxon>Sphingobacterium</taxon>
    </lineage>
</organism>
<accession>A0A420W4D1</accession>
<name>A0A420W4D1_9SPHI</name>
<keyword evidence="3" id="KW-1185">Reference proteome</keyword>
<dbReference type="InterPro" id="IPR036388">
    <property type="entry name" value="WH-like_DNA-bd_sf"/>
</dbReference>
<comment type="caution">
    <text evidence="2">The sequence shown here is derived from an EMBL/GenBank/DDBJ whole genome shotgun (WGS) entry which is preliminary data.</text>
</comment>
<dbReference type="Pfam" id="PF00480">
    <property type="entry name" value="ROK"/>
    <property type="match status" value="1"/>
</dbReference>
<dbReference type="InterPro" id="IPR043129">
    <property type="entry name" value="ATPase_NBD"/>
</dbReference>
<gene>
    <name evidence="2" type="ORF">D7322_01710</name>
</gene>
<dbReference type="AlphaFoldDB" id="A0A420W4D1"/>
<sequence length="412" mass="45133">MKSIIDIFSPLKSDLITNNAVLYKTALLKRDILSFLIIQNKGTIAELSQATKTSIPKINETINELITEGLVIDHGKILNGVGRKPNIYGLNPNSAYFLSVEVNRHNINIAILNFVEEIVHIERDIPFYLQNTPACFESLCHHIDTFIEKHANDRHKIVSIGLNLTGRVDHVSGNSYSYFNFHSTPLREVLTQRFGVPGYVENDTRAMAFGEYAKGVVENEKNILFINLDDGIGMGIIINGALYSGKSGFAGEFGHMPFLNNDIICHCGKKGCLETEASGVALTLQMKEALLKGISSSITEKVNSIDDIKLQHIISAAKNDDILAIELLSKAGEKIGKGIAILLNLFNPELVILGGKIATTESIILLPILSSINKFSLNLVNTDTSFKISTLGEDAGLIGSSLLMRNRLLDLS</sequence>
<dbReference type="PROSITE" id="PS01125">
    <property type="entry name" value="ROK"/>
    <property type="match status" value="1"/>
</dbReference>
<evidence type="ECO:0000313" key="3">
    <source>
        <dbReference type="Proteomes" id="UP000282423"/>
    </source>
</evidence>
<dbReference type="SUPFAM" id="SSF46785">
    <property type="entry name" value="Winged helix' DNA-binding domain"/>
    <property type="match status" value="1"/>
</dbReference>
<dbReference type="Gene3D" id="3.30.420.40">
    <property type="match status" value="2"/>
</dbReference>
<evidence type="ECO:0000313" key="2">
    <source>
        <dbReference type="EMBL" id="RKO73407.1"/>
    </source>
</evidence>
<dbReference type="PANTHER" id="PTHR18964">
    <property type="entry name" value="ROK (REPRESSOR, ORF, KINASE) FAMILY"/>
    <property type="match status" value="1"/>
</dbReference>
<dbReference type="PANTHER" id="PTHR18964:SF149">
    <property type="entry name" value="BIFUNCTIONAL UDP-N-ACETYLGLUCOSAMINE 2-EPIMERASE_N-ACETYLMANNOSAMINE KINASE"/>
    <property type="match status" value="1"/>
</dbReference>
<dbReference type="InterPro" id="IPR036390">
    <property type="entry name" value="WH_DNA-bd_sf"/>
</dbReference>
<dbReference type="RefSeq" id="WP_121120730.1">
    <property type="nucleotide sequence ID" value="NZ_CP158959.1"/>
</dbReference>
<comment type="similarity">
    <text evidence="1">Belongs to the ROK (NagC/XylR) family.</text>
</comment>